<dbReference type="FunFam" id="3.30.70.270:FF:000001">
    <property type="entry name" value="Diguanylate cyclase domain protein"/>
    <property type="match status" value="1"/>
</dbReference>
<dbReference type="EMBL" id="JACHIP010000032">
    <property type="protein sequence ID" value="MBB5061228.1"/>
    <property type="molecule type" value="Genomic_DNA"/>
</dbReference>
<dbReference type="InterPro" id="IPR043128">
    <property type="entry name" value="Rev_trsase/Diguanyl_cyclase"/>
</dbReference>
<protein>
    <recommendedName>
        <fullName evidence="1">diguanylate cyclase</fullName>
        <ecNumber evidence="1">2.7.7.65</ecNumber>
    </recommendedName>
</protein>
<sequence length="1018" mass="112460">MSMRSCARLLLNCIVFALAGNGSSSAQHFVFSTYGQGSGLTNLNVSSFVQDHTGRIWVGTESGVFIADGARFIKQKAFDDAHVELTRAMHEDRSGRIWVLDSRHLVYWKDGVLRPIDQFSAKILSAEGVDLVSVSGDPDAIYVLQDGKLRRISSTDGGRTWQVTPALSPALLQQYKELRALSTVLSVNSALWAGCGQSICRLDLAQQRVQVFGNGEGVAPDTWKRFLLTRDGSLWARGGKRILCLPHGASRFSAPVAVPKNLDLNVQEASLLEDTAGNIVLNLAKGIASLSGRNWHTIDEHSGLPEDELQTLFLDRTGDLWLAPLGHGVMRWHGYGEWEGWTTSEGLGSNVVWSSARDHAERLWVVTHAGLDSLDPRQNKVVSQSASLPFKRLYTVAVDSRQHVWTGDASGQVIDFNPQNGKARIATSQLGRIFLIKIDKQEHIWVCSRAGLSFFSSADGWTTPHLAANGFPDGYAWALTEGADNTIWATTGRGLFRLQNNRWEHIDLPFPGGTSYNFMIAAAPDGTLWAQSKKPSPMLHLKVAANAAHVIGSVDTAMLGSDNITFVDTDSRGWVWVGSDNGVQVYNGTRWVQCTQDDGLLWDDTDFHGFYADPDGSIWIATSAGLSHLIHPEHLFTQEAPKVQFAEVRLANLDISGQPNRSFDLREPALSVRLLNTNYNRRNAIVYRFRLDGLEREWQDTDGALIRYPALNPGAYSLSVVAYDQRLHLTSSPLTLSFTVLEPWWRRTWFRSIEGLAAMLLLYGTWRVSVHLLVLRQQELEALVASRTLELEREKCELLNTRSALLETTRRDSLTGLLNRAAIFAEMKSMCATAFGTGTPLAIAMADLDSFKSINDTYGHVFGDLVLRECAGRIGHAVRPTDWVGRYGGEELLILLPGLTRSDAAHRLEELRLAIAGTPICDGRASVTVTCSFGVAWLDPTPKEIEVLVTRADQALYLAKQNGRNRVEFAYEGDEGVLAKNHHLVTHADRESRSRASFSALTSKISVETHRDLDATPA</sequence>
<dbReference type="Gene3D" id="2.60.40.10">
    <property type="entry name" value="Immunoglobulins"/>
    <property type="match status" value="1"/>
</dbReference>
<dbReference type="Pfam" id="PF00990">
    <property type="entry name" value="GGDEF"/>
    <property type="match status" value="1"/>
</dbReference>
<dbReference type="InterPro" id="IPR011123">
    <property type="entry name" value="Y_Y_Y"/>
</dbReference>
<dbReference type="InterPro" id="IPR011110">
    <property type="entry name" value="Reg_prop"/>
</dbReference>
<keyword evidence="6" id="KW-1185">Reference proteome</keyword>
<dbReference type="Gene3D" id="3.30.70.270">
    <property type="match status" value="1"/>
</dbReference>
<dbReference type="NCBIfam" id="TIGR00254">
    <property type="entry name" value="GGDEF"/>
    <property type="match status" value="1"/>
</dbReference>
<dbReference type="Pfam" id="PF07494">
    <property type="entry name" value="Reg_prop"/>
    <property type="match status" value="1"/>
</dbReference>
<feature type="domain" description="GGDEF" evidence="4">
    <location>
        <begin position="839"/>
        <end position="972"/>
    </location>
</feature>
<dbReference type="GO" id="GO:0043709">
    <property type="term" value="P:cell adhesion involved in single-species biofilm formation"/>
    <property type="evidence" value="ECO:0007669"/>
    <property type="project" value="TreeGrafter"/>
</dbReference>
<evidence type="ECO:0000313" key="5">
    <source>
        <dbReference type="EMBL" id="MBB5061228.1"/>
    </source>
</evidence>
<evidence type="ECO:0000256" key="3">
    <source>
        <dbReference type="SAM" id="SignalP"/>
    </source>
</evidence>
<dbReference type="SUPFAM" id="SSF63829">
    <property type="entry name" value="Calcium-dependent phosphotriesterase"/>
    <property type="match status" value="2"/>
</dbReference>
<dbReference type="AlphaFoldDB" id="A0A7W7ZK58"/>
<dbReference type="CDD" id="cd01949">
    <property type="entry name" value="GGDEF"/>
    <property type="match status" value="1"/>
</dbReference>
<comment type="caution">
    <text evidence="5">The sequence shown here is derived from an EMBL/GenBank/DDBJ whole genome shotgun (WGS) entry which is preliminary data.</text>
</comment>
<reference evidence="5 6" key="1">
    <citation type="submission" date="2020-08" db="EMBL/GenBank/DDBJ databases">
        <title>Genomic Encyclopedia of Type Strains, Phase IV (KMG-V): Genome sequencing to study the core and pangenomes of soil and plant-associated prokaryotes.</title>
        <authorList>
            <person name="Whitman W."/>
        </authorList>
    </citation>
    <scope>NUCLEOTIDE SEQUENCE [LARGE SCALE GENOMIC DNA]</scope>
    <source>
        <strain evidence="5 6">M8UP14</strain>
    </source>
</reference>
<dbReference type="PROSITE" id="PS50887">
    <property type="entry name" value="GGDEF"/>
    <property type="match status" value="1"/>
</dbReference>
<dbReference type="EC" id="2.7.7.65" evidence="1"/>
<dbReference type="GO" id="GO:0052621">
    <property type="term" value="F:diguanylate cyclase activity"/>
    <property type="evidence" value="ECO:0007669"/>
    <property type="project" value="UniProtKB-EC"/>
</dbReference>
<feature type="signal peptide" evidence="3">
    <location>
        <begin position="1"/>
        <end position="19"/>
    </location>
</feature>
<dbReference type="GO" id="GO:0005886">
    <property type="term" value="C:plasma membrane"/>
    <property type="evidence" value="ECO:0007669"/>
    <property type="project" value="TreeGrafter"/>
</dbReference>
<dbReference type="InterPro" id="IPR029787">
    <property type="entry name" value="Nucleotide_cyclase"/>
</dbReference>
<accession>A0A7W7ZK58</accession>
<dbReference type="SMART" id="SM00267">
    <property type="entry name" value="GGDEF"/>
    <property type="match status" value="1"/>
</dbReference>
<dbReference type="InterPro" id="IPR050469">
    <property type="entry name" value="Diguanylate_Cyclase"/>
</dbReference>
<evidence type="ECO:0000256" key="1">
    <source>
        <dbReference type="ARBA" id="ARBA00012528"/>
    </source>
</evidence>
<evidence type="ECO:0000259" key="4">
    <source>
        <dbReference type="PROSITE" id="PS50887"/>
    </source>
</evidence>
<dbReference type="Proteomes" id="UP000540989">
    <property type="component" value="Unassembled WGS sequence"/>
</dbReference>
<organism evidence="5 6">
    <name type="scientific">Granulicella aggregans</name>
    <dbReference type="NCBI Taxonomy" id="474949"/>
    <lineage>
        <taxon>Bacteria</taxon>
        <taxon>Pseudomonadati</taxon>
        <taxon>Acidobacteriota</taxon>
        <taxon>Terriglobia</taxon>
        <taxon>Terriglobales</taxon>
        <taxon>Acidobacteriaceae</taxon>
        <taxon>Granulicella</taxon>
    </lineage>
</organism>
<dbReference type="GO" id="GO:1902201">
    <property type="term" value="P:negative regulation of bacterial-type flagellum-dependent cell motility"/>
    <property type="evidence" value="ECO:0007669"/>
    <property type="project" value="TreeGrafter"/>
</dbReference>
<dbReference type="Pfam" id="PF07495">
    <property type="entry name" value="Y_Y_Y"/>
    <property type="match status" value="1"/>
</dbReference>
<keyword evidence="3" id="KW-0732">Signal</keyword>
<dbReference type="PANTHER" id="PTHR45138:SF9">
    <property type="entry name" value="DIGUANYLATE CYCLASE DGCM-RELATED"/>
    <property type="match status" value="1"/>
</dbReference>
<dbReference type="InterPro" id="IPR015943">
    <property type="entry name" value="WD40/YVTN_repeat-like_dom_sf"/>
</dbReference>
<dbReference type="PANTHER" id="PTHR45138">
    <property type="entry name" value="REGULATORY COMPONENTS OF SENSORY TRANSDUCTION SYSTEM"/>
    <property type="match status" value="1"/>
</dbReference>
<dbReference type="InterPro" id="IPR013783">
    <property type="entry name" value="Ig-like_fold"/>
</dbReference>
<evidence type="ECO:0000313" key="6">
    <source>
        <dbReference type="Proteomes" id="UP000540989"/>
    </source>
</evidence>
<dbReference type="SUPFAM" id="SSF55073">
    <property type="entry name" value="Nucleotide cyclase"/>
    <property type="match status" value="1"/>
</dbReference>
<dbReference type="Gene3D" id="2.130.10.10">
    <property type="entry name" value="YVTN repeat-like/Quinoprotein amine dehydrogenase"/>
    <property type="match status" value="2"/>
</dbReference>
<name>A0A7W7ZK58_9BACT</name>
<feature type="chain" id="PRO_5031451642" description="diguanylate cyclase" evidence="3">
    <location>
        <begin position="20"/>
        <end position="1018"/>
    </location>
</feature>
<dbReference type="RefSeq" id="WP_184224008.1">
    <property type="nucleotide sequence ID" value="NZ_JACHIP010000032.1"/>
</dbReference>
<gene>
    <name evidence="5" type="ORF">HDF16_005964</name>
</gene>
<comment type="catalytic activity">
    <reaction evidence="2">
        <text>2 GTP = 3',3'-c-di-GMP + 2 diphosphate</text>
        <dbReference type="Rhea" id="RHEA:24898"/>
        <dbReference type="ChEBI" id="CHEBI:33019"/>
        <dbReference type="ChEBI" id="CHEBI:37565"/>
        <dbReference type="ChEBI" id="CHEBI:58805"/>
        <dbReference type="EC" id="2.7.7.65"/>
    </reaction>
</comment>
<dbReference type="SUPFAM" id="SSF101898">
    <property type="entry name" value="NHL repeat"/>
    <property type="match status" value="1"/>
</dbReference>
<evidence type="ECO:0000256" key="2">
    <source>
        <dbReference type="ARBA" id="ARBA00034247"/>
    </source>
</evidence>
<proteinExistence type="predicted"/>
<dbReference type="InterPro" id="IPR000160">
    <property type="entry name" value="GGDEF_dom"/>
</dbReference>